<dbReference type="InterPro" id="IPR015421">
    <property type="entry name" value="PyrdxlP-dep_Trfase_major"/>
</dbReference>
<keyword evidence="4 6" id="KW-0808">Transferase</keyword>
<organism evidence="8 9">
    <name type="scientific">Fulvivirga imtechensis AK7</name>
    <dbReference type="NCBI Taxonomy" id="1237149"/>
    <lineage>
        <taxon>Bacteria</taxon>
        <taxon>Pseudomonadati</taxon>
        <taxon>Bacteroidota</taxon>
        <taxon>Cytophagia</taxon>
        <taxon>Cytophagales</taxon>
        <taxon>Fulvivirgaceae</taxon>
        <taxon>Fulvivirga</taxon>
    </lineage>
</organism>
<evidence type="ECO:0000256" key="4">
    <source>
        <dbReference type="ARBA" id="ARBA00022679"/>
    </source>
</evidence>
<dbReference type="InterPro" id="IPR004839">
    <property type="entry name" value="Aminotransferase_I/II_large"/>
</dbReference>
<sequence length="397" mass="43639">MNLSDRINNLEESATLAMAAKAREFKAKGIDVISLSLGEPDFKTPKHIQEGAKKAIDEGKYFAYPPVAGYQDLREAIAKKLKQENNIDYTAENIVVSNGAKQSIANVMLALLNPGDEVIVFSPYWVSYSALIQLAEGTPVFINGSIENDFKATAQQLKEAITNKTKAVIYSSPCNPTGSVFTKNELEAIAEVIKAHDDIIIIADEIYEHINYTGERVSIASLPGMVDRTVTVNGFAKGFAMTGWRVGYIGAPLWLAKGCNKVQGQITSANCSIAQRAAYVAITSDLEPTYEMTRAYKNRRQIVYDLLREIPGIKTNMPQGAFYFFPDVSAYFGKSADGFKVNDASDFCMYILEKAHVSLVSGDAFGDPDCVRLSYAASEQELREAIKRIKEVLSKLS</sequence>
<dbReference type="OrthoDB" id="1489696at2"/>
<name>L8JUC9_9BACT</name>
<dbReference type="SUPFAM" id="SSF53383">
    <property type="entry name" value="PLP-dependent transferases"/>
    <property type="match status" value="1"/>
</dbReference>
<keyword evidence="3 6" id="KW-0032">Aminotransferase</keyword>
<evidence type="ECO:0000256" key="3">
    <source>
        <dbReference type="ARBA" id="ARBA00022576"/>
    </source>
</evidence>
<dbReference type="eggNOG" id="COG0436">
    <property type="taxonomic scope" value="Bacteria"/>
</dbReference>
<accession>L8JUC9</accession>
<evidence type="ECO:0000256" key="1">
    <source>
        <dbReference type="ARBA" id="ARBA00001933"/>
    </source>
</evidence>
<dbReference type="GO" id="GO:0030170">
    <property type="term" value="F:pyridoxal phosphate binding"/>
    <property type="evidence" value="ECO:0007669"/>
    <property type="project" value="InterPro"/>
</dbReference>
<feature type="domain" description="Aminotransferase class I/classII large" evidence="7">
    <location>
        <begin position="31"/>
        <end position="389"/>
    </location>
</feature>
<evidence type="ECO:0000313" key="9">
    <source>
        <dbReference type="Proteomes" id="UP000011135"/>
    </source>
</evidence>
<comment type="cofactor">
    <cofactor evidence="1 6">
        <name>pyridoxal 5'-phosphate</name>
        <dbReference type="ChEBI" id="CHEBI:597326"/>
    </cofactor>
</comment>
<comment type="caution">
    <text evidence="8">The sequence shown here is derived from an EMBL/GenBank/DDBJ whole genome shotgun (WGS) entry which is preliminary data.</text>
</comment>
<dbReference type="PROSITE" id="PS00105">
    <property type="entry name" value="AA_TRANSFER_CLASS_1"/>
    <property type="match status" value="1"/>
</dbReference>
<comment type="similarity">
    <text evidence="2 6">Belongs to the class-I pyridoxal-phosphate-dependent aminotransferase family.</text>
</comment>
<dbReference type="AlphaFoldDB" id="L8JUC9"/>
<dbReference type="GO" id="GO:0008483">
    <property type="term" value="F:transaminase activity"/>
    <property type="evidence" value="ECO:0007669"/>
    <property type="project" value="UniProtKB-KW"/>
</dbReference>
<dbReference type="RefSeq" id="WP_009578666.1">
    <property type="nucleotide sequence ID" value="NZ_AMZN01000015.1"/>
</dbReference>
<keyword evidence="5" id="KW-0663">Pyridoxal phosphate</keyword>
<evidence type="ECO:0000256" key="2">
    <source>
        <dbReference type="ARBA" id="ARBA00007441"/>
    </source>
</evidence>
<dbReference type="FunFam" id="3.40.640.10:FF:000033">
    <property type="entry name" value="Aspartate aminotransferase"/>
    <property type="match status" value="1"/>
</dbReference>
<dbReference type="CDD" id="cd00609">
    <property type="entry name" value="AAT_like"/>
    <property type="match status" value="1"/>
</dbReference>
<keyword evidence="9" id="KW-1185">Reference proteome</keyword>
<evidence type="ECO:0000256" key="5">
    <source>
        <dbReference type="ARBA" id="ARBA00022898"/>
    </source>
</evidence>
<dbReference type="PANTHER" id="PTHR46383:SF1">
    <property type="entry name" value="ASPARTATE AMINOTRANSFERASE"/>
    <property type="match status" value="1"/>
</dbReference>
<dbReference type="InterPro" id="IPR015424">
    <property type="entry name" value="PyrdxlP-dep_Trfase"/>
</dbReference>
<dbReference type="Proteomes" id="UP000011135">
    <property type="component" value="Unassembled WGS sequence"/>
</dbReference>
<dbReference type="EMBL" id="AMZN01000015">
    <property type="protein sequence ID" value="ELR72616.1"/>
    <property type="molecule type" value="Genomic_DNA"/>
</dbReference>
<dbReference type="InterPro" id="IPR050596">
    <property type="entry name" value="AspAT/PAT-like"/>
</dbReference>
<reference evidence="8 9" key="1">
    <citation type="submission" date="2012-12" db="EMBL/GenBank/DDBJ databases">
        <title>Genome assembly of Fulvivirga imtechensis AK7.</title>
        <authorList>
            <person name="Nupur N."/>
            <person name="Khatri I."/>
            <person name="Kumar R."/>
            <person name="Subramanian S."/>
            <person name="Pinnaka A."/>
        </authorList>
    </citation>
    <scope>NUCLEOTIDE SEQUENCE [LARGE SCALE GENOMIC DNA]</scope>
    <source>
        <strain evidence="8 9">AK7</strain>
    </source>
</reference>
<dbReference type="EC" id="2.6.1.-" evidence="6"/>
<evidence type="ECO:0000256" key="6">
    <source>
        <dbReference type="RuleBase" id="RU000481"/>
    </source>
</evidence>
<evidence type="ECO:0000259" key="7">
    <source>
        <dbReference type="Pfam" id="PF00155"/>
    </source>
</evidence>
<dbReference type="InterPro" id="IPR015422">
    <property type="entry name" value="PyrdxlP-dep_Trfase_small"/>
</dbReference>
<dbReference type="PATRIC" id="fig|1237149.3.peg.1197"/>
<dbReference type="InterPro" id="IPR004838">
    <property type="entry name" value="NHTrfase_class1_PyrdxlP-BS"/>
</dbReference>
<proteinExistence type="inferred from homology"/>
<evidence type="ECO:0000313" key="8">
    <source>
        <dbReference type="EMBL" id="ELR72616.1"/>
    </source>
</evidence>
<dbReference type="GO" id="GO:0006520">
    <property type="term" value="P:amino acid metabolic process"/>
    <property type="evidence" value="ECO:0007669"/>
    <property type="project" value="InterPro"/>
</dbReference>
<gene>
    <name evidence="8" type="ORF">C900_00995</name>
</gene>
<dbReference type="Pfam" id="PF00155">
    <property type="entry name" value="Aminotran_1_2"/>
    <property type="match status" value="1"/>
</dbReference>
<dbReference type="PANTHER" id="PTHR46383">
    <property type="entry name" value="ASPARTATE AMINOTRANSFERASE"/>
    <property type="match status" value="1"/>
</dbReference>
<dbReference type="STRING" id="1237149.C900_00995"/>
<dbReference type="Gene3D" id="3.40.640.10">
    <property type="entry name" value="Type I PLP-dependent aspartate aminotransferase-like (Major domain)"/>
    <property type="match status" value="1"/>
</dbReference>
<protein>
    <recommendedName>
        <fullName evidence="6">Aminotransferase</fullName>
        <ecNumber evidence="6">2.6.1.-</ecNumber>
    </recommendedName>
</protein>
<dbReference type="Gene3D" id="3.90.1150.10">
    <property type="entry name" value="Aspartate Aminotransferase, domain 1"/>
    <property type="match status" value="1"/>
</dbReference>